<organism evidence="2 3">
    <name type="scientific">Eiseniibacteriota bacterium</name>
    <dbReference type="NCBI Taxonomy" id="2212470"/>
    <lineage>
        <taxon>Bacteria</taxon>
        <taxon>Candidatus Eiseniibacteriota</taxon>
    </lineage>
</organism>
<dbReference type="Proteomes" id="UP000739538">
    <property type="component" value="Unassembled WGS sequence"/>
</dbReference>
<feature type="non-terminal residue" evidence="2">
    <location>
        <position position="75"/>
    </location>
</feature>
<reference evidence="2" key="2">
    <citation type="journal article" date="2021" name="Microbiome">
        <title>Successional dynamics and alternative stable states in a saline activated sludge microbial community over 9 years.</title>
        <authorList>
            <person name="Wang Y."/>
            <person name="Ye J."/>
            <person name="Ju F."/>
            <person name="Liu L."/>
            <person name="Boyd J.A."/>
            <person name="Deng Y."/>
            <person name="Parks D.H."/>
            <person name="Jiang X."/>
            <person name="Yin X."/>
            <person name="Woodcroft B.J."/>
            <person name="Tyson G.W."/>
            <person name="Hugenholtz P."/>
            <person name="Polz M.F."/>
            <person name="Zhang T."/>
        </authorList>
    </citation>
    <scope>NUCLEOTIDE SEQUENCE</scope>
    <source>
        <strain evidence="2">HKST-UBA02</strain>
    </source>
</reference>
<dbReference type="AlphaFoldDB" id="A0A956SGF7"/>
<sequence>MSESGGALAFRARCPGQGERAILQGVHDDHTDPGPNPTRARRPFPTRRREKGVHMLRSMVLRLVLAVLSVGLVGV</sequence>
<protein>
    <submittedName>
        <fullName evidence="2">Uncharacterized protein</fullName>
    </submittedName>
</protein>
<feature type="region of interest" description="Disordered" evidence="1">
    <location>
        <begin position="25"/>
        <end position="49"/>
    </location>
</feature>
<evidence type="ECO:0000256" key="1">
    <source>
        <dbReference type="SAM" id="MobiDB-lite"/>
    </source>
</evidence>
<evidence type="ECO:0000313" key="3">
    <source>
        <dbReference type="Proteomes" id="UP000739538"/>
    </source>
</evidence>
<accession>A0A956SGF7</accession>
<gene>
    <name evidence="2" type="ORF">KDA27_28115</name>
</gene>
<dbReference type="EMBL" id="JAGQHS010000446">
    <property type="protein sequence ID" value="MCA9759695.1"/>
    <property type="molecule type" value="Genomic_DNA"/>
</dbReference>
<proteinExistence type="predicted"/>
<reference evidence="2" key="1">
    <citation type="submission" date="2020-04" db="EMBL/GenBank/DDBJ databases">
        <authorList>
            <person name="Zhang T."/>
        </authorList>
    </citation>
    <scope>NUCLEOTIDE SEQUENCE</scope>
    <source>
        <strain evidence="2">HKST-UBA02</strain>
    </source>
</reference>
<comment type="caution">
    <text evidence="2">The sequence shown here is derived from an EMBL/GenBank/DDBJ whole genome shotgun (WGS) entry which is preliminary data.</text>
</comment>
<name>A0A956SGF7_UNCEI</name>
<feature type="compositionally biased region" description="Basic residues" evidence="1">
    <location>
        <begin position="39"/>
        <end position="49"/>
    </location>
</feature>
<evidence type="ECO:0000313" key="2">
    <source>
        <dbReference type="EMBL" id="MCA9759695.1"/>
    </source>
</evidence>